<keyword evidence="4" id="KW-0997">Cell inner membrane</keyword>
<keyword evidence="12 13" id="KW-0472">Membrane</keyword>
<dbReference type="EMBL" id="MCRJ01000010">
    <property type="protein sequence ID" value="ODN71980.1"/>
    <property type="molecule type" value="Genomic_DNA"/>
</dbReference>
<evidence type="ECO:0000256" key="13">
    <source>
        <dbReference type="SAM" id="Phobius"/>
    </source>
</evidence>
<dbReference type="GO" id="GO:0005886">
    <property type="term" value="C:plasma membrane"/>
    <property type="evidence" value="ECO:0007669"/>
    <property type="project" value="UniProtKB-SubCell"/>
</dbReference>
<evidence type="ECO:0000313" key="15">
    <source>
        <dbReference type="EMBL" id="ODN71980.1"/>
    </source>
</evidence>
<evidence type="ECO:0000256" key="11">
    <source>
        <dbReference type="ARBA" id="ARBA00023012"/>
    </source>
</evidence>
<evidence type="ECO:0000256" key="3">
    <source>
        <dbReference type="ARBA" id="ARBA00012438"/>
    </source>
</evidence>
<keyword evidence="4" id="KW-1003">Cell membrane</keyword>
<evidence type="ECO:0000256" key="9">
    <source>
        <dbReference type="ARBA" id="ARBA00022840"/>
    </source>
</evidence>
<dbReference type="Proteomes" id="UP000094622">
    <property type="component" value="Unassembled WGS sequence"/>
</dbReference>
<dbReference type="PANTHER" id="PTHR44936">
    <property type="entry name" value="SENSOR PROTEIN CREC"/>
    <property type="match status" value="1"/>
</dbReference>
<keyword evidence="11" id="KW-0902">Two-component regulatory system</keyword>
<dbReference type="RefSeq" id="WP_245293887.1">
    <property type="nucleotide sequence ID" value="NZ_MCRJ01000010.1"/>
</dbReference>
<keyword evidence="16" id="KW-1185">Reference proteome</keyword>
<dbReference type="InterPro" id="IPR003660">
    <property type="entry name" value="HAMP_dom"/>
</dbReference>
<dbReference type="GO" id="GO:0000155">
    <property type="term" value="F:phosphorelay sensor kinase activity"/>
    <property type="evidence" value="ECO:0007669"/>
    <property type="project" value="TreeGrafter"/>
</dbReference>
<keyword evidence="8" id="KW-0418">Kinase</keyword>
<reference evidence="15 16" key="1">
    <citation type="submission" date="2016-07" db="EMBL/GenBank/DDBJ databases">
        <title>Draft Genome Sequence of Methylobrevis pamukkalensis PK2.</title>
        <authorList>
            <person name="Vasilenko O.V."/>
            <person name="Doronina N.V."/>
            <person name="Shmareva M.N."/>
            <person name="Tarlachkov S.V."/>
            <person name="Mustakhimov I."/>
            <person name="Trotsenko Y.A."/>
        </authorList>
    </citation>
    <scope>NUCLEOTIDE SEQUENCE [LARGE SCALE GENOMIC DNA]</scope>
    <source>
        <strain evidence="15 16">PK2</strain>
    </source>
</reference>
<dbReference type="PANTHER" id="PTHR44936:SF5">
    <property type="entry name" value="SENSOR HISTIDINE KINASE ENVZ"/>
    <property type="match status" value="1"/>
</dbReference>
<proteinExistence type="predicted"/>
<evidence type="ECO:0000256" key="12">
    <source>
        <dbReference type="ARBA" id="ARBA00023136"/>
    </source>
</evidence>
<feature type="domain" description="HAMP" evidence="14">
    <location>
        <begin position="186"/>
        <end position="237"/>
    </location>
</feature>
<keyword evidence="10 13" id="KW-1133">Transmembrane helix</keyword>
<comment type="catalytic activity">
    <reaction evidence="1">
        <text>ATP + protein L-histidine = ADP + protein N-phospho-L-histidine.</text>
        <dbReference type="EC" id="2.7.13.3"/>
    </reaction>
</comment>
<keyword evidence="9" id="KW-0067">ATP-binding</keyword>
<dbReference type="EC" id="2.7.13.3" evidence="3"/>
<evidence type="ECO:0000256" key="1">
    <source>
        <dbReference type="ARBA" id="ARBA00000085"/>
    </source>
</evidence>
<evidence type="ECO:0000256" key="2">
    <source>
        <dbReference type="ARBA" id="ARBA00004429"/>
    </source>
</evidence>
<evidence type="ECO:0000259" key="14">
    <source>
        <dbReference type="PROSITE" id="PS50885"/>
    </source>
</evidence>
<evidence type="ECO:0000256" key="8">
    <source>
        <dbReference type="ARBA" id="ARBA00022777"/>
    </source>
</evidence>
<evidence type="ECO:0000313" key="16">
    <source>
        <dbReference type="Proteomes" id="UP000094622"/>
    </source>
</evidence>
<comment type="caution">
    <text evidence="15">The sequence shown here is derived from an EMBL/GenBank/DDBJ whole genome shotgun (WGS) entry which is preliminary data.</text>
</comment>
<dbReference type="AlphaFoldDB" id="A0A1E3H6M9"/>
<comment type="subcellular location">
    <subcellularLocation>
        <location evidence="2">Cell inner membrane</location>
        <topology evidence="2">Multi-pass membrane protein</topology>
    </subcellularLocation>
</comment>
<sequence>MARLTLVRRLILLAVVTLIAAWTVTAALFYMRADPAGASLRPAPERIAAIARLVDGLAPSDRALALDAIATPALRPRILGALDADMPADAREPETDLSDSYARTLAGRPFRLVATTRGLIRRYPALTYPRREALQFRIGLADGSALLIETTGAAAFSPLGLPLGVTTGLIGSLIAVGAVLVMLKEIRPLLRLAEAVDRIDLSDADAVLPDVRRSAPEIRSLVAAFERLQRRLSGLLAARMAMLAGISHDVRTFATRLRLKVEAIPDPAERERAVADIAT</sequence>
<dbReference type="GO" id="GO:0005524">
    <property type="term" value="F:ATP binding"/>
    <property type="evidence" value="ECO:0007669"/>
    <property type="project" value="UniProtKB-KW"/>
</dbReference>
<dbReference type="InterPro" id="IPR050980">
    <property type="entry name" value="2C_sensor_his_kinase"/>
</dbReference>
<dbReference type="Gene3D" id="1.10.287.130">
    <property type="match status" value="1"/>
</dbReference>
<keyword evidence="7" id="KW-0547">Nucleotide-binding</keyword>
<gene>
    <name evidence="15" type="ORF">A6302_00713</name>
</gene>
<evidence type="ECO:0000256" key="10">
    <source>
        <dbReference type="ARBA" id="ARBA00022989"/>
    </source>
</evidence>
<evidence type="ECO:0000256" key="7">
    <source>
        <dbReference type="ARBA" id="ARBA00022741"/>
    </source>
</evidence>
<accession>A0A1E3H6M9</accession>
<evidence type="ECO:0000256" key="6">
    <source>
        <dbReference type="ARBA" id="ARBA00022692"/>
    </source>
</evidence>
<protein>
    <recommendedName>
        <fullName evidence="3">histidine kinase</fullName>
        <ecNumber evidence="3">2.7.13.3</ecNumber>
    </recommendedName>
</protein>
<name>A0A1E3H6M9_9HYPH</name>
<dbReference type="PATRIC" id="fig|1439726.3.peg.750"/>
<dbReference type="PROSITE" id="PS50885">
    <property type="entry name" value="HAMP"/>
    <property type="match status" value="1"/>
</dbReference>
<keyword evidence="5" id="KW-0808">Transferase</keyword>
<evidence type="ECO:0000256" key="4">
    <source>
        <dbReference type="ARBA" id="ARBA00022519"/>
    </source>
</evidence>
<organism evidence="15 16">
    <name type="scientific">Methylobrevis pamukkalensis</name>
    <dbReference type="NCBI Taxonomy" id="1439726"/>
    <lineage>
        <taxon>Bacteria</taxon>
        <taxon>Pseudomonadati</taxon>
        <taxon>Pseudomonadota</taxon>
        <taxon>Alphaproteobacteria</taxon>
        <taxon>Hyphomicrobiales</taxon>
        <taxon>Pleomorphomonadaceae</taxon>
        <taxon>Methylobrevis</taxon>
    </lineage>
</organism>
<evidence type="ECO:0000256" key="5">
    <source>
        <dbReference type="ARBA" id="ARBA00022679"/>
    </source>
</evidence>
<keyword evidence="6 13" id="KW-0812">Transmembrane</keyword>
<feature type="transmembrane region" description="Helical" evidence="13">
    <location>
        <begin position="159"/>
        <end position="183"/>
    </location>
</feature>